<evidence type="ECO:0000313" key="4">
    <source>
        <dbReference type="EMBL" id="OMJ68623.1"/>
    </source>
</evidence>
<feature type="transmembrane region" description="Helical" evidence="3">
    <location>
        <begin position="421"/>
        <end position="439"/>
    </location>
</feature>
<accession>A0A1R2AVR6</accession>
<name>A0A1R2AVR6_9CILI</name>
<feature type="coiled-coil region" evidence="1">
    <location>
        <begin position="122"/>
        <end position="156"/>
    </location>
</feature>
<dbReference type="Proteomes" id="UP000187209">
    <property type="component" value="Unassembled WGS sequence"/>
</dbReference>
<evidence type="ECO:0000313" key="5">
    <source>
        <dbReference type="Proteomes" id="UP000187209"/>
    </source>
</evidence>
<dbReference type="AlphaFoldDB" id="A0A1R2AVR6"/>
<keyword evidence="3" id="KW-0472">Membrane</keyword>
<keyword evidence="3" id="KW-0812">Transmembrane</keyword>
<sequence length="440" mass="52176">MQMKNQSKQLPPKPHETKFKIPTNLISHNSKPTNQKPKENPSDINYLISSTFEDLLDSHINDISNELFLETFFDNSNFYFERIWEELLSLSLEEILQITKPLISYSDQNIISPQKEMILSKIIKAETELNRKKQLNQDIQTQITLIKEQISAKEKETVSIESEFNDYEGKIIEISEYYTNVLVPKLQVKDQELNKINNTENLVYELTRIRMKNTEEKEGILVLYQELDRKKLEYEEFLEQMKELELSNEKYKGEVEGLKNFNRKTNEDMIETMNRREDQMKKITMLDEEIEGLVEEICKVDKEIKRKEIVSSARRRELGEINNKVEGIMRKRTRDADNNKKNKVIKTSYDEKKKLIGRNLVFGSLNASIETNHEENRDKIHHIEEFKKNNAEKIQELYEIKQKYENMCSIKTKEKLEYKEVFVSIGLGFLIAMIIFICFR</sequence>
<evidence type="ECO:0000256" key="3">
    <source>
        <dbReference type="SAM" id="Phobius"/>
    </source>
</evidence>
<evidence type="ECO:0000256" key="2">
    <source>
        <dbReference type="SAM" id="MobiDB-lite"/>
    </source>
</evidence>
<feature type="region of interest" description="Disordered" evidence="2">
    <location>
        <begin position="1"/>
        <end position="42"/>
    </location>
</feature>
<keyword evidence="1" id="KW-0175">Coiled coil</keyword>
<keyword evidence="5" id="KW-1185">Reference proteome</keyword>
<feature type="compositionally biased region" description="Polar residues" evidence="2">
    <location>
        <begin position="24"/>
        <end position="35"/>
    </location>
</feature>
<organism evidence="4 5">
    <name type="scientific">Stentor coeruleus</name>
    <dbReference type="NCBI Taxonomy" id="5963"/>
    <lineage>
        <taxon>Eukaryota</taxon>
        <taxon>Sar</taxon>
        <taxon>Alveolata</taxon>
        <taxon>Ciliophora</taxon>
        <taxon>Postciliodesmatophora</taxon>
        <taxon>Heterotrichea</taxon>
        <taxon>Heterotrichida</taxon>
        <taxon>Stentoridae</taxon>
        <taxon>Stentor</taxon>
    </lineage>
</organism>
<dbReference type="EMBL" id="MPUH01001302">
    <property type="protein sequence ID" value="OMJ68623.1"/>
    <property type="molecule type" value="Genomic_DNA"/>
</dbReference>
<protein>
    <submittedName>
        <fullName evidence="4">Uncharacterized protein</fullName>
    </submittedName>
</protein>
<comment type="caution">
    <text evidence="4">The sequence shown here is derived from an EMBL/GenBank/DDBJ whole genome shotgun (WGS) entry which is preliminary data.</text>
</comment>
<evidence type="ECO:0000256" key="1">
    <source>
        <dbReference type="SAM" id="Coils"/>
    </source>
</evidence>
<keyword evidence="3" id="KW-1133">Transmembrane helix</keyword>
<reference evidence="4 5" key="1">
    <citation type="submission" date="2016-11" db="EMBL/GenBank/DDBJ databases">
        <title>The macronuclear genome of Stentor coeruleus: a giant cell with tiny introns.</title>
        <authorList>
            <person name="Slabodnick M."/>
            <person name="Ruby J.G."/>
            <person name="Reiff S.B."/>
            <person name="Swart E.C."/>
            <person name="Gosai S."/>
            <person name="Prabakaran S."/>
            <person name="Witkowska E."/>
            <person name="Larue G.E."/>
            <person name="Fisher S."/>
            <person name="Freeman R.M."/>
            <person name="Gunawardena J."/>
            <person name="Chu W."/>
            <person name="Stover N.A."/>
            <person name="Gregory B.D."/>
            <person name="Nowacki M."/>
            <person name="Derisi J."/>
            <person name="Roy S.W."/>
            <person name="Marshall W.F."/>
            <person name="Sood P."/>
        </authorList>
    </citation>
    <scope>NUCLEOTIDE SEQUENCE [LARGE SCALE GENOMIC DNA]</scope>
    <source>
        <strain evidence="4">WM001</strain>
    </source>
</reference>
<feature type="coiled-coil region" evidence="1">
    <location>
        <begin position="224"/>
        <end position="296"/>
    </location>
</feature>
<gene>
    <name evidence="4" type="ORF">SteCoe_33873</name>
</gene>
<proteinExistence type="predicted"/>